<organism evidence="2 3">
    <name type="scientific">Blyttiomyces helicus</name>
    <dbReference type="NCBI Taxonomy" id="388810"/>
    <lineage>
        <taxon>Eukaryota</taxon>
        <taxon>Fungi</taxon>
        <taxon>Fungi incertae sedis</taxon>
        <taxon>Chytridiomycota</taxon>
        <taxon>Chytridiomycota incertae sedis</taxon>
        <taxon>Chytridiomycetes</taxon>
        <taxon>Chytridiomycetes incertae sedis</taxon>
        <taxon>Blyttiomyces</taxon>
    </lineage>
</organism>
<keyword evidence="1" id="KW-1133">Transmembrane helix</keyword>
<keyword evidence="1" id="KW-0812">Transmembrane</keyword>
<name>A0A4P9WKN6_9FUNG</name>
<keyword evidence="1" id="KW-0472">Membrane</keyword>
<reference evidence="3" key="1">
    <citation type="journal article" date="2018" name="Nat. Microbiol.">
        <title>Leveraging single-cell genomics to expand the fungal tree of life.</title>
        <authorList>
            <person name="Ahrendt S.R."/>
            <person name="Quandt C.A."/>
            <person name="Ciobanu D."/>
            <person name="Clum A."/>
            <person name="Salamov A."/>
            <person name="Andreopoulos B."/>
            <person name="Cheng J.F."/>
            <person name="Woyke T."/>
            <person name="Pelin A."/>
            <person name="Henrissat B."/>
            <person name="Reynolds N.K."/>
            <person name="Benny G.L."/>
            <person name="Smith M.E."/>
            <person name="James T.Y."/>
            <person name="Grigoriev I.V."/>
        </authorList>
    </citation>
    <scope>NUCLEOTIDE SEQUENCE [LARGE SCALE GENOMIC DNA]</scope>
</reference>
<keyword evidence="3" id="KW-1185">Reference proteome</keyword>
<evidence type="ECO:0000313" key="3">
    <source>
        <dbReference type="Proteomes" id="UP000269721"/>
    </source>
</evidence>
<protein>
    <submittedName>
        <fullName evidence="2">Uncharacterized protein</fullName>
    </submittedName>
</protein>
<feature type="transmembrane region" description="Helical" evidence="1">
    <location>
        <begin position="157"/>
        <end position="175"/>
    </location>
</feature>
<evidence type="ECO:0000256" key="1">
    <source>
        <dbReference type="SAM" id="Phobius"/>
    </source>
</evidence>
<dbReference type="OrthoDB" id="2148287at2759"/>
<dbReference type="AlphaFoldDB" id="A0A4P9WKN6"/>
<sequence length="513" mass="55613">MLSRRYLLMLNEYSPSSAVTTLQYSPPTLIDDSLVVLSYYIVSTLVVVILLSTVLMVVSSNDANDTIYESALGVDWLTKLWTFFARMSSTMCRLQIHTPAYTVLDMTYGCVNMTEELWATKSIGDYVAKLSTNASAKLAEFPDALYDIALAQKRREAYLYGAALAVIGGDFVFIGSKATNGVHGTHVNGTRLCESFYNAGIITANYTVDLKMLPGQSAENCLGPPDMDDSPIEAYITWNPTKMSFFPIGDEAIQGYVACTDSRVFDFSIHNPQSLEAGPITAIAIFGVLEASGVVAYLEVRMETWSTLGYIAAGKGLDGMMWGANQNISVSIDPVTSLPSAAAAVNCTNNLVQATARYLLDTYGTFNITEDTSLRLQYSGGYLLANTRMIDDGRGLQILLVVTLPESDYLGTITATQHRLIGVAAGVAAAMLLMGIALSLLVTLPLRKFDNIMQQACIGEAEEMAGAHAANFDFSALQSGYMDERSFVKEIASMQDVFGTMLRKFADAIQSAL</sequence>
<dbReference type="EMBL" id="KZ994268">
    <property type="protein sequence ID" value="RKO93374.1"/>
    <property type="molecule type" value="Genomic_DNA"/>
</dbReference>
<accession>A0A4P9WKN6</accession>
<feature type="transmembrane region" description="Helical" evidence="1">
    <location>
        <begin position="420"/>
        <end position="444"/>
    </location>
</feature>
<proteinExistence type="predicted"/>
<dbReference type="Proteomes" id="UP000269721">
    <property type="component" value="Unassembled WGS sequence"/>
</dbReference>
<feature type="transmembrane region" description="Helical" evidence="1">
    <location>
        <begin position="37"/>
        <end position="58"/>
    </location>
</feature>
<evidence type="ECO:0000313" key="2">
    <source>
        <dbReference type="EMBL" id="RKO93374.1"/>
    </source>
</evidence>
<gene>
    <name evidence="2" type="ORF">BDK51DRAFT_29983</name>
</gene>